<feature type="domain" description="ABC3 transporter permease C-terminal" evidence="7">
    <location>
        <begin position="690"/>
        <end position="800"/>
    </location>
</feature>
<evidence type="ECO:0000259" key="7">
    <source>
        <dbReference type="Pfam" id="PF02687"/>
    </source>
</evidence>
<dbReference type="InterPro" id="IPR025857">
    <property type="entry name" value="MacB_PCD"/>
</dbReference>
<sequence length="810" mass="90004">MFKNQLKIAWRNLTKNRLQTIINLLGLTVGTVSCLVILLYVFDQMGYDEHHVEAESIYRVKTFIDGASLGTEDINSANSSPPIAFALKEDFPEIEEACRVVLVDNFNVDLISSTESEDSFFESRAYLADSTFFKIFNYKFIAGDPKTALNEPSTLVLSSALAKKMFGNENAVGKSVEISGYSGDPTPLVVTGVYDETFGKSHLKPNYVISMNNPGLGAFVRSYNNFAYNNFVRAYVKLVPGTNAAALQQKFPEFLRSRGGSDLDAVNMKKELSLQPVKDIHLYSKGIEGQLDRVSDIQYLYLLLTLAFFIQLVACINFVNLSTARANKRAKEIGVRKVVGADKGSLVFQFLGESLLLSVFSVLISLPIVLLLLPYINDLAQSNLAYPDLFNGNIVFSLLALGTLTGLLAGIYPALVLSSIKPIVVLKSVINLKSGSGNLRRALVVFQFIISIGLITTVIIVFQQFNYTQRKNLGFQKDDLISVQLNTQQGRTSFEALKTQVREIPGVSQIAGTWFSPSEQVVNDMGLYLPGKNPENRTLVKINWVGDNYLETMGIPLLQGRTLKEIDSNQVIVNQATLKAFNISEEKALSSRLLYTDNEETSEFEIVGVTGDYHFASLKEPIEPIMLFSLNEPRRMVVRMNAADYGSIVGQLESIWESTVTSSPFVHSFVDRDVEQMYEEEKRIGEIAVLFTILAILISCLGLFGLISYIAEQKKKEIGIRKVLGASIDAVVRMLTTDFVKLILIAFVIASPLVYFLMQSWLQDFAYKIEISWWVFVLAGSITLLIALLTVGFQSIKSAMVNPAKSLRTE</sequence>
<keyword evidence="3 6" id="KW-0812">Transmembrane</keyword>
<feature type="transmembrane region" description="Helical" evidence="6">
    <location>
        <begin position="742"/>
        <end position="761"/>
    </location>
</feature>
<keyword evidence="2" id="KW-1003">Cell membrane</keyword>
<accession>A0A6L9EAJ9</accession>
<feature type="domain" description="ABC3 transporter permease C-terminal" evidence="7">
    <location>
        <begin position="305"/>
        <end position="422"/>
    </location>
</feature>
<dbReference type="EMBL" id="WXYO01000002">
    <property type="protein sequence ID" value="NAS11612.1"/>
    <property type="molecule type" value="Genomic_DNA"/>
</dbReference>
<dbReference type="Pfam" id="PF02687">
    <property type="entry name" value="FtsX"/>
    <property type="match status" value="2"/>
</dbReference>
<feature type="transmembrane region" description="Helical" evidence="6">
    <location>
        <begin position="441"/>
        <end position="462"/>
    </location>
</feature>
<feature type="transmembrane region" description="Helical" evidence="6">
    <location>
        <begin position="773"/>
        <end position="793"/>
    </location>
</feature>
<feature type="transmembrane region" description="Helical" evidence="6">
    <location>
        <begin position="687"/>
        <end position="711"/>
    </location>
</feature>
<evidence type="ECO:0000256" key="4">
    <source>
        <dbReference type="ARBA" id="ARBA00022989"/>
    </source>
</evidence>
<feature type="transmembrane region" description="Helical" evidence="6">
    <location>
        <begin position="299"/>
        <end position="321"/>
    </location>
</feature>
<dbReference type="InterPro" id="IPR003838">
    <property type="entry name" value="ABC3_permease_C"/>
</dbReference>
<dbReference type="GO" id="GO:0022857">
    <property type="term" value="F:transmembrane transporter activity"/>
    <property type="evidence" value="ECO:0007669"/>
    <property type="project" value="TreeGrafter"/>
</dbReference>
<dbReference type="RefSeq" id="WP_161434628.1">
    <property type="nucleotide sequence ID" value="NZ_WXYO01000002.1"/>
</dbReference>
<feature type="transmembrane region" description="Helical" evidence="6">
    <location>
        <begin position="21"/>
        <end position="42"/>
    </location>
</feature>
<evidence type="ECO:0000256" key="6">
    <source>
        <dbReference type="SAM" id="Phobius"/>
    </source>
</evidence>
<dbReference type="InterPro" id="IPR050250">
    <property type="entry name" value="Macrolide_Exporter_MacB"/>
</dbReference>
<dbReference type="AlphaFoldDB" id="A0A6L9EAJ9"/>
<evidence type="ECO:0000313" key="9">
    <source>
        <dbReference type="EMBL" id="NAS11612.1"/>
    </source>
</evidence>
<evidence type="ECO:0000256" key="3">
    <source>
        <dbReference type="ARBA" id="ARBA00022692"/>
    </source>
</evidence>
<feature type="transmembrane region" description="Helical" evidence="6">
    <location>
        <begin position="355"/>
        <end position="376"/>
    </location>
</feature>
<feature type="domain" description="MacB-like periplasmic core" evidence="8">
    <location>
        <begin position="20"/>
        <end position="251"/>
    </location>
</feature>
<protein>
    <submittedName>
        <fullName evidence="9">FtsX-like permease family protein</fullName>
    </submittedName>
</protein>
<keyword evidence="5 6" id="KW-0472">Membrane</keyword>
<name>A0A6L9EAJ9_9FLAO</name>
<dbReference type="Proteomes" id="UP000475249">
    <property type="component" value="Unassembled WGS sequence"/>
</dbReference>
<keyword evidence="4 6" id="KW-1133">Transmembrane helix</keyword>
<proteinExistence type="predicted"/>
<comment type="subcellular location">
    <subcellularLocation>
        <location evidence="1">Cell membrane</location>
        <topology evidence="1">Multi-pass membrane protein</topology>
    </subcellularLocation>
</comment>
<evidence type="ECO:0000313" key="10">
    <source>
        <dbReference type="Proteomes" id="UP000475249"/>
    </source>
</evidence>
<reference evidence="9 10" key="1">
    <citation type="submission" date="2020-01" db="EMBL/GenBank/DDBJ databases">
        <title>Bacteria diversity of Porities sp.</title>
        <authorList>
            <person name="Wang G."/>
        </authorList>
    </citation>
    <scope>NUCLEOTIDE SEQUENCE [LARGE SCALE GENOMIC DNA]</scope>
    <source>
        <strain evidence="9 10">R33</strain>
    </source>
</reference>
<dbReference type="PANTHER" id="PTHR30572">
    <property type="entry name" value="MEMBRANE COMPONENT OF TRANSPORTER-RELATED"/>
    <property type="match status" value="1"/>
</dbReference>
<comment type="caution">
    <text evidence="9">The sequence shown here is derived from an EMBL/GenBank/DDBJ whole genome shotgun (WGS) entry which is preliminary data.</text>
</comment>
<feature type="transmembrane region" description="Helical" evidence="6">
    <location>
        <begin position="396"/>
        <end position="420"/>
    </location>
</feature>
<evidence type="ECO:0000259" key="8">
    <source>
        <dbReference type="Pfam" id="PF12704"/>
    </source>
</evidence>
<dbReference type="PROSITE" id="PS51257">
    <property type="entry name" value="PROKAR_LIPOPROTEIN"/>
    <property type="match status" value="1"/>
</dbReference>
<evidence type="ECO:0000256" key="5">
    <source>
        <dbReference type="ARBA" id="ARBA00023136"/>
    </source>
</evidence>
<gene>
    <name evidence="9" type="ORF">GTQ38_06340</name>
</gene>
<evidence type="ECO:0000256" key="2">
    <source>
        <dbReference type="ARBA" id="ARBA00022475"/>
    </source>
</evidence>
<dbReference type="PANTHER" id="PTHR30572:SF18">
    <property type="entry name" value="ABC-TYPE MACROLIDE FAMILY EXPORT SYSTEM PERMEASE COMPONENT 2"/>
    <property type="match status" value="1"/>
</dbReference>
<keyword evidence="10" id="KW-1185">Reference proteome</keyword>
<dbReference type="GO" id="GO:0005886">
    <property type="term" value="C:plasma membrane"/>
    <property type="evidence" value="ECO:0007669"/>
    <property type="project" value="UniProtKB-SubCell"/>
</dbReference>
<organism evidence="9 10">
    <name type="scientific">Poritiphilus flavus</name>
    <dbReference type="NCBI Taxonomy" id="2697053"/>
    <lineage>
        <taxon>Bacteria</taxon>
        <taxon>Pseudomonadati</taxon>
        <taxon>Bacteroidota</taxon>
        <taxon>Flavobacteriia</taxon>
        <taxon>Flavobacteriales</taxon>
        <taxon>Flavobacteriaceae</taxon>
        <taxon>Poritiphilus</taxon>
    </lineage>
</organism>
<feature type="domain" description="MacB-like periplasmic core" evidence="8">
    <location>
        <begin position="448"/>
        <end position="612"/>
    </location>
</feature>
<evidence type="ECO:0000256" key="1">
    <source>
        <dbReference type="ARBA" id="ARBA00004651"/>
    </source>
</evidence>
<dbReference type="Pfam" id="PF12704">
    <property type="entry name" value="MacB_PCD"/>
    <property type="match status" value="2"/>
</dbReference>